<dbReference type="RefSeq" id="XP_016255832.1">
    <property type="nucleotide sequence ID" value="XM_016388904.1"/>
</dbReference>
<dbReference type="Proteomes" id="UP000054466">
    <property type="component" value="Unassembled WGS sequence"/>
</dbReference>
<evidence type="ECO:0000259" key="2">
    <source>
        <dbReference type="PROSITE" id="PS51502"/>
    </source>
</evidence>
<name>A0A0D2A5H8_9EURO</name>
<proteinExistence type="predicted"/>
<dbReference type="InterPro" id="IPR011008">
    <property type="entry name" value="Dimeric_a/b-barrel"/>
</dbReference>
<sequence length="123" mass="13666">MVVVHIVLFKFRDDTSEATKSVFLSELKKLKQLPCVVDQKLVVGGPSITTPASRSKGFHYCLLSYHKDRAALDEYQASPEHHHVTSTYMWPFNDDLMRFDFETADDSILGSTVSAALASVAAS</sequence>
<evidence type="ECO:0000256" key="1">
    <source>
        <dbReference type="ARBA" id="ARBA00011738"/>
    </source>
</evidence>
<dbReference type="STRING" id="569365.A0A0D2A5H8"/>
<dbReference type="HOGENOM" id="CLU_139329_0_0_1"/>
<protein>
    <recommendedName>
        <fullName evidence="2">Stress-response A/B barrel domain-containing protein</fullName>
    </recommendedName>
</protein>
<dbReference type="Pfam" id="PF07876">
    <property type="entry name" value="Dabb"/>
    <property type="match status" value="1"/>
</dbReference>
<dbReference type="VEuPathDB" id="FungiDB:PV07_02302"/>
<comment type="subunit">
    <text evidence="1">Homodimer.</text>
</comment>
<dbReference type="PANTHER" id="PTHR33178">
    <property type="match status" value="1"/>
</dbReference>
<dbReference type="GeneID" id="27341496"/>
<dbReference type="SMART" id="SM00886">
    <property type="entry name" value="Dabb"/>
    <property type="match status" value="1"/>
</dbReference>
<gene>
    <name evidence="3" type="ORF">PV07_02302</name>
</gene>
<dbReference type="PANTHER" id="PTHR33178:SF17">
    <property type="entry name" value="STRESS-RESPONSE A_B BARREL DOMAIN-CONTAINING PROTEIN"/>
    <property type="match status" value="1"/>
</dbReference>
<dbReference type="Gene3D" id="3.30.70.100">
    <property type="match status" value="1"/>
</dbReference>
<keyword evidence="4" id="KW-1185">Reference proteome</keyword>
<evidence type="ECO:0000313" key="3">
    <source>
        <dbReference type="EMBL" id="KIW35616.1"/>
    </source>
</evidence>
<dbReference type="EMBL" id="KN847040">
    <property type="protein sequence ID" value="KIW35616.1"/>
    <property type="molecule type" value="Genomic_DNA"/>
</dbReference>
<evidence type="ECO:0000313" key="4">
    <source>
        <dbReference type="Proteomes" id="UP000054466"/>
    </source>
</evidence>
<dbReference type="SUPFAM" id="SSF54909">
    <property type="entry name" value="Dimeric alpha+beta barrel"/>
    <property type="match status" value="1"/>
</dbReference>
<accession>A0A0D2A5H8</accession>
<dbReference type="InterPro" id="IPR013097">
    <property type="entry name" value="Dabb"/>
</dbReference>
<dbReference type="OrthoDB" id="42919at2759"/>
<organism evidence="3 4">
    <name type="scientific">Cladophialophora immunda</name>
    <dbReference type="NCBI Taxonomy" id="569365"/>
    <lineage>
        <taxon>Eukaryota</taxon>
        <taxon>Fungi</taxon>
        <taxon>Dikarya</taxon>
        <taxon>Ascomycota</taxon>
        <taxon>Pezizomycotina</taxon>
        <taxon>Eurotiomycetes</taxon>
        <taxon>Chaetothyriomycetidae</taxon>
        <taxon>Chaetothyriales</taxon>
        <taxon>Herpotrichiellaceae</taxon>
        <taxon>Cladophialophora</taxon>
    </lineage>
</organism>
<dbReference type="InterPro" id="IPR044662">
    <property type="entry name" value="HS1/DABB1-like"/>
</dbReference>
<dbReference type="PROSITE" id="PS51502">
    <property type="entry name" value="S_R_A_B_BARREL"/>
    <property type="match status" value="1"/>
</dbReference>
<dbReference type="AlphaFoldDB" id="A0A0D2A5H8"/>
<feature type="domain" description="Stress-response A/B barrel" evidence="2">
    <location>
        <begin position="3"/>
        <end position="101"/>
    </location>
</feature>
<reference evidence="3 4" key="1">
    <citation type="submission" date="2015-01" db="EMBL/GenBank/DDBJ databases">
        <title>The Genome Sequence of Cladophialophora immunda CBS83496.</title>
        <authorList>
            <consortium name="The Broad Institute Genomics Platform"/>
            <person name="Cuomo C."/>
            <person name="de Hoog S."/>
            <person name="Gorbushina A."/>
            <person name="Stielow B."/>
            <person name="Teixiera M."/>
            <person name="Abouelleil A."/>
            <person name="Chapman S.B."/>
            <person name="Priest M."/>
            <person name="Young S.K."/>
            <person name="Wortman J."/>
            <person name="Nusbaum C."/>
            <person name="Birren B."/>
        </authorList>
    </citation>
    <scope>NUCLEOTIDE SEQUENCE [LARGE SCALE GENOMIC DNA]</scope>
    <source>
        <strain evidence="3 4">CBS 83496</strain>
    </source>
</reference>